<name>A0ABS1TBV7_9CLOT</name>
<dbReference type="RefSeq" id="WP_202749585.1">
    <property type="nucleotide sequence ID" value="NZ_JAESWC010000008.1"/>
</dbReference>
<evidence type="ECO:0000313" key="3">
    <source>
        <dbReference type="Proteomes" id="UP000632377"/>
    </source>
</evidence>
<gene>
    <name evidence="2" type="ORF">JK636_13840</name>
</gene>
<proteinExistence type="predicted"/>
<dbReference type="EMBL" id="JAESWC010000008">
    <property type="protein sequence ID" value="MBL4936838.1"/>
    <property type="molecule type" value="Genomic_DNA"/>
</dbReference>
<organism evidence="2 3">
    <name type="scientific">Clostridium rhizosphaerae</name>
    <dbReference type="NCBI Taxonomy" id="2803861"/>
    <lineage>
        <taxon>Bacteria</taxon>
        <taxon>Bacillati</taxon>
        <taxon>Bacillota</taxon>
        <taxon>Clostridia</taxon>
        <taxon>Eubacteriales</taxon>
        <taxon>Clostridiaceae</taxon>
        <taxon>Clostridium</taxon>
    </lineage>
</organism>
<sequence>MDNLSGLLFFSVPGILKSVLEILLYISLIVVSFKVVQALNIYINKNSR</sequence>
<dbReference type="Proteomes" id="UP000632377">
    <property type="component" value="Unassembled WGS sequence"/>
</dbReference>
<keyword evidence="1" id="KW-0472">Membrane</keyword>
<keyword evidence="1" id="KW-0812">Transmembrane</keyword>
<keyword evidence="1" id="KW-1133">Transmembrane helix</keyword>
<protein>
    <submittedName>
        <fullName evidence="2">Uncharacterized protein</fullName>
    </submittedName>
</protein>
<keyword evidence="3" id="KW-1185">Reference proteome</keyword>
<evidence type="ECO:0000256" key="1">
    <source>
        <dbReference type="SAM" id="Phobius"/>
    </source>
</evidence>
<accession>A0ABS1TBV7</accession>
<comment type="caution">
    <text evidence="2">The sequence shown here is derived from an EMBL/GenBank/DDBJ whole genome shotgun (WGS) entry which is preliminary data.</text>
</comment>
<evidence type="ECO:0000313" key="2">
    <source>
        <dbReference type="EMBL" id="MBL4936838.1"/>
    </source>
</evidence>
<feature type="transmembrane region" description="Helical" evidence="1">
    <location>
        <begin position="22"/>
        <end position="43"/>
    </location>
</feature>
<reference evidence="2 3" key="1">
    <citation type="submission" date="2021-01" db="EMBL/GenBank/DDBJ databases">
        <title>Genome public.</title>
        <authorList>
            <person name="Liu C."/>
            <person name="Sun Q."/>
        </authorList>
    </citation>
    <scope>NUCLEOTIDE SEQUENCE [LARGE SCALE GENOMIC DNA]</scope>
    <source>
        <strain evidence="2 3">YIM B02515</strain>
    </source>
</reference>